<sequence>MAVSHGEEPPAYSSVPEPDFSFAVNTAHHGQPASTLNRRIHAITTRVGRPLNRAANVVGAEGCWPTSIKSECTKVARILQSFTGLDYAAPSRDDSSMRPSGASKKSMIKIPDAALRNCAGLAVFNVFRAGIIHGSLAGGSGLVVARRLDGSWSPPSSFVVSTVGAGVMVGLDMYDCVCVLNTAAQVDAFTNPRLSLGGEASVALGPVGAGRALDSALCRTARPVWTYVKSRGLWAGVQVEGTIIISRADANSVFYNERGISAKKILRGQVAWPVQAKPLLEMLHAMDGCAGYDYHAVQEADPVSTSSVDVSHELPAMAELEQPQDRVLDEKERLTRVGY</sequence>
<comment type="caution">
    <text evidence="2">The sequence shown here is derived from an EMBL/GenBank/DDBJ whole genome shotgun (WGS) entry which is preliminary data.</text>
</comment>
<dbReference type="GO" id="GO:0035091">
    <property type="term" value="F:phosphatidylinositol binding"/>
    <property type="evidence" value="ECO:0007669"/>
    <property type="project" value="TreeGrafter"/>
</dbReference>
<organism evidence="2 3">
    <name type="scientific">Ophiocordyceps australis</name>
    <dbReference type="NCBI Taxonomy" id="1399860"/>
    <lineage>
        <taxon>Eukaryota</taxon>
        <taxon>Fungi</taxon>
        <taxon>Dikarya</taxon>
        <taxon>Ascomycota</taxon>
        <taxon>Pezizomycotina</taxon>
        <taxon>Sordariomycetes</taxon>
        <taxon>Hypocreomycetidae</taxon>
        <taxon>Hypocreales</taxon>
        <taxon>Ophiocordycipitaceae</taxon>
        <taxon>Ophiocordyceps</taxon>
    </lineage>
</organism>
<proteinExistence type="predicted"/>
<dbReference type="Proteomes" id="UP000226192">
    <property type="component" value="Unassembled WGS sequence"/>
</dbReference>
<protein>
    <recommendedName>
        <fullName evidence="1">Ysc84 actin-binding domain-containing protein</fullName>
    </recommendedName>
</protein>
<evidence type="ECO:0000259" key="1">
    <source>
        <dbReference type="Pfam" id="PF04366"/>
    </source>
</evidence>
<dbReference type="InterPro" id="IPR007461">
    <property type="entry name" value="Ysc84_actin-binding"/>
</dbReference>
<dbReference type="AlphaFoldDB" id="A0A2C5Y6U0"/>
<name>A0A2C5Y6U0_9HYPO</name>
<dbReference type="PANTHER" id="PTHR15629:SF8">
    <property type="entry name" value="DUF500 DOMAIN PROTEIN (AFU_ORTHOLOGUE AFUA_5G07310)"/>
    <property type="match status" value="1"/>
</dbReference>
<gene>
    <name evidence="2" type="ORF">CDD81_6201</name>
</gene>
<evidence type="ECO:0000313" key="3">
    <source>
        <dbReference type="Proteomes" id="UP000226192"/>
    </source>
</evidence>
<feature type="domain" description="Ysc84 actin-binding" evidence="1">
    <location>
        <begin position="162"/>
        <end position="285"/>
    </location>
</feature>
<dbReference type="EMBL" id="NJET01000055">
    <property type="protein sequence ID" value="PHH63150.1"/>
    <property type="molecule type" value="Genomic_DNA"/>
</dbReference>
<dbReference type="PANTHER" id="PTHR15629">
    <property type="entry name" value="SH3YL1 PROTEIN"/>
    <property type="match status" value="1"/>
</dbReference>
<accession>A0A2C5Y6U0</accession>
<evidence type="ECO:0000313" key="2">
    <source>
        <dbReference type="EMBL" id="PHH63150.1"/>
    </source>
</evidence>
<keyword evidence="3" id="KW-1185">Reference proteome</keyword>
<dbReference type="STRING" id="1399860.A0A2C5Y6U0"/>
<dbReference type="InterPro" id="IPR051702">
    <property type="entry name" value="SH3_domain_YSC84-like"/>
</dbReference>
<dbReference type="OrthoDB" id="10255128at2759"/>
<dbReference type="Pfam" id="PF04366">
    <property type="entry name" value="Ysc84"/>
    <property type="match status" value="1"/>
</dbReference>
<reference evidence="2 3" key="1">
    <citation type="submission" date="2017-06" db="EMBL/GenBank/DDBJ databases">
        <title>Ant-infecting Ophiocordyceps genomes reveal a high diversity of potential behavioral manipulation genes and a possible major role for enterotoxins.</title>
        <authorList>
            <person name="De Bekker C."/>
            <person name="Evans H.C."/>
            <person name="Brachmann A."/>
            <person name="Hughes D.P."/>
        </authorList>
    </citation>
    <scope>NUCLEOTIDE SEQUENCE [LARGE SCALE GENOMIC DNA]</scope>
    <source>
        <strain evidence="2 3">Map64</strain>
    </source>
</reference>